<comment type="caution">
    <text evidence="3">The sequence shown here is derived from an EMBL/GenBank/DDBJ whole genome shotgun (WGS) entry which is preliminary data.</text>
</comment>
<proteinExistence type="predicted"/>
<dbReference type="PANTHER" id="PTHR30404:SF0">
    <property type="entry name" value="N-ACETYLMURAMOYL-L-ALANINE AMIDASE AMIC"/>
    <property type="match status" value="1"/>
</dbReference>
<dbReference type="Pfam" id="PF01520">
    <property type="entry name" value="Amidase_3"/>
    <property type="match status" value="1"/>
</dbReference>
<gene>
    <name evidence="3" type="primary">lytC_3</name>
    <name evidence="3" type="ORF">GALL_411730</name>
</gene>
<evidence type="ECO:0000256" key="1">
    <source>
        <dbReference type="ARBA" id="ARBA00022801"/>
    </source>
</evidence>
<dbReference type="SUPFAM" id="SSF53187">
    <property type="entry name" value="Zn-dependent exopeptidases"/>
    <property type="match status" value="1"/>
</dbReference>
<dbReference type="GO" id="GO:0030288">
    <property type="term" value="C:outer membrane-bounded periplasmic space"/>
    <property type="evidence" value="ECO:0007669"/>
    <property type="project" value="TreeGrafter"/>
</dbReference>
<dbReference type="AlphaFoldDB" id="A0A1J5Q085"/>
<dbReference type="InterPro" id="IPR036366">
    <property type="entry name" value="PGBDSf"/>
</dbReference>
<evidence type="ECO:0000313" key="3">
    <source>
        <dbReference type="EMBL" id="OIQ77137.1"/>
    </source>
</evidence>
<dbReference type="InterPro" id="IPR050695">
    <property type="entry name" value="N-acetylmuramoyl_amidase_3"/>
</dbReference>
<feature type="domain" description="MurNAc-LAA" evidence="2">
    <location>
        <begin position="228"/>
        <end position="344"/>
    </location>
</feature>
<organism evidence="3">
    <name type="scientific">mine drainage metagenome</name>
    <dbReference type="NCBI Taxonomy" id="410659"/>
    <lineage>
        <taxon>unclassified sequences</taxon>
        <taxon>metagenomes</taxon>
        <taxon>ecological metagenomes</taxon>
    </lineage>
</organism>
<reference evidence="3" key="1">
    <citation type="submission" date="2016-10" db="EMBL/GenBank/DDBJ databases">
        <title>Sequence of Gallionella enrichment culture.</title>
        <authorList>
            <person name="Poehlein A."/>
            <person name="Muehling M."/>
            <person name="Daniel R."/>
        </authorList>
    </citation>
    <scope>NUCLEOTIDE SEQUENCE</scope>
</reference>
<dbReference type="GO" id="GO:0009253">
    <property type="term" value="P:peptidoglycan catabolic process"/>
    <property type="evidence" value="ECO:0007669"/>
    <property type="project" value="InterPro"/>
</dbReference>
<accession>A0A1J5Q085</accession>
<name>A0A1J5Q085_9ZZZZ</name>
<dbReference type="CDD" id="cd02696">
    <property type="entry name" value="MurNAc-LAA"/>
    <property type="match status" value="1"/>
</dbReference>
<dbReference type="PANTHER" id="PTHR30404">
    <property type="entry name" value="N-ACETYLMURAMOYL-L-ALANINE AMIDASE"/>
    <property type="match status" value="1"/>
</dbReference>
<dbReference type="InterPro" id="IPR002477">
    <property type="entry name" value="Peptidoglycan-bd-like"/>
</dbReference>
<dbReference type="SUPFAM" id="SSF47090">
    <property type="entry name" value="PGBD-like"/>
    <property type="match status" value="2"/>
</dbReference>
<keyword evidence="1 3" id="KW-0378">Hydrolase</keyword>
<dbReference type="GO" id="GO:0008745">
    <property type="term" value="F:N-acetylmuramoyl-L-alanine amidase activity"/>
    <property type="evidence" value="ECO:0007669"/>
    <property type="project" value="UniProtKB-EC"/>
</dbReference>
<dbReference type="Gene3D" id="3.40.630.40">
    <property type="entry name" value="Zn-dependent exopeptidases"/>
    <property type="match status" value="1"/>
</dbReference>
<dbReference type="InterPro" id="IPR002508">
    <property type="entry name" value="MurNAc-LAA_cat"/>
</dbReference>
<dbReference type="InterPro" id="IPR036365">
    <property type="entry name" value="PGBD-like_sf"/>
</dbReference>
<dbReference type="Pfam" id="PF01471">
    <property type="entry name" value="PG_binding_1"/>
    <property type="match status" value="2"/>
</dbReference>
<dbReference type="Gene3D" id="1.10.101.10">
    <property type="entry name" value="PGBD-like superfamily/PGBD"/>
    <property type="match status" value="2"/>
</dbReference>
<protein>
    <submittedName>
        <fullName evidence="3">N-acetylmuramoyl-L-alanine amidase LytC</fullName>
        <ecNumber evidence="3">3.5.1.28</ecNumber>
    </submittedName>
</protein>
<dbReference type="EMBL" id="MLJW01001687">
    <property type="protein sequence ID" value="OIQ77137.1"/>
    <property type="molecule type" value="Genomic_DNA"/>
</dbReference>
<dbReference type="SMART" id="SM00646">
    <property type="entry name" value="Ami_3"/>
    <property type="match status" value="1"/>
</dbReference>
<sequence>MRRGDRGPEVAQLRDNLIRLGLLEESNSDFFDQAVEQAVRSFQQSRGLTVDGHAGEQTFRAIDEAHWRLGDRALSYSASHPLRGDDVAALQNRLSGMGFDIGRIDGIFGPRTAQGLAQFQRAVGIASDGTCGPDTFSALARLARTVTGGAPQTLRIEAAIGRSGPALAGKTIVIDPAGDGQEKSFGIDESSVIFDLARRIEGRLFALGVSAYLTHGEASPKEDDAERADFANRSNADLFISLHLDSNQNEDASGVATYFYGNDTHGAHSVMGERFASLVQREICARTQLLDCRTHAMTWELLRRTKMPAIRIECGYLTSPTDAAKLAEPTFRDAIAESIVVAIQRLYLPDDQDSETGSLRITDLHGRY</sequence>
<evidence type="ECO:0000259" key="2">
    <source>
        <dbReference type="SMART" id="SM00646"/>
    </source>
</evidence>
<dbReference type="EC" id="3.5.1.28" evidence="3"/>